<name>A0A814X4H8_9BILA</name>
<evidence type="ECO:0000313" key="3">
    <source>
        <dbReference type="EMBL" id="CAF2195980.1"/>
    </source>
</evidence>
<dbReference type="AlphaFoldDB" id="A0A814X4H8"/>
<evidence type="ECO:0000313" key="1">
    <source>
        <dbReference type="EMBL" id="CAF1209324.1"/>
    </source>
</evidence>
<dbReference type="PANTHER" id="PTHR46060">
    <property type="entry name" value="MARINER MOS1 TRANSPOSASE-LIKE PROTEIN"/>
    <property type="match status" value="1"/>
</dbReference>
<protein>
    <recommendedName>
        <fullName evidence="5">Transposase</fullName>
    </recommendedName>
</protein>
<evidence type="ECO:0000313" key="4">
    <source>
        <dbReference type="Proteomes" id="UP000663834"/>
    </source>
</evidence>
<organism evidence="1 4">
    <name type="scientific">Rotaria magnacalcarata</name>
    <dbReference type="NCBI Taxonomy" id="392030"/>
    <lineage>
        <taxon>Eukaryota</taxon>
        <taxon>Metazoa</taxon>
        <taxon>Spiralia</taxon>
        <taxon>Gnathifera</taxon>
        <taxon>Rotifera</taxon>
        <taxon>Eurotatoria</taxon>
        <taxon>Bdelloidea</taxon>
        <taxon>Philodinida</taxon>
        <taxon>Philodinidae</taxon>
        <taxon>Rotaria</taxon>
    </lineage>
</organism>
<dbReference type="Proteomes" id="UP000663855">
    <property type="component" value="Unassembled WGS sequence"/>
</dbReference>
<dbReference type="GO" id="GO:0003676">
    <property type="term" value="F:nucleic acid binding"/>
    <property type="evidence" value="ECO:0007669"/>
    <property type="project" value="InterPro"/>
</dbReference>
<evidence type="ECO:0000313" key="2">
    <source>
        <dbReference type="EMBL" id="CAF1238129.1"/>
    </source>
</evidence>
<dbReference type="EMBL" id="CAJNOW010000021">
    <property type="protein sequence ID" value="CAF1209324.1"/>
    <property type="molecule type" value="Genomic_DNA"/>
</dbReference>
<gene>
    <name evidence="2" type="ORF">CJN711_LOCUS13852</name>
    <name evidence="1" type="ORF">KQP761_LOCUS250</name>
    <name evidence="3" type="ORF">XDN619_LOCUS32523</name>
</gene>
<dbReference type="PANTHER" id="PTHR46060:SF1">
    <property type="entry name" value="MARINER MOS1 TRANSPOSASE-LIKE PROTEIN"/>
    <property type="match status" value="1"/>
</dbReference>
<dbReference type="InterPro" id="IPR036397">
    <property type="entry name" value="RNaseH_sf"/>
</dbReference>
<proteinExistence type="predicted"/>
<dbReference type="Proteomes" id="UP000663887">
    <property type="component" value="Unassembled WGS sequence"/>
</dbReference>
<sequence length="260" mass="30183">MSILSAAVGWLRRFHVVPSRNIPGRPIHDELNSIYGEASGLSTSARWSKLLRDGREEIEDKARPGRPITETTTANIEQVRLLIDDDLYITIECIQERADISCETDQRVIDDHLKRWKITAHYILKDLSDVQRTERVRICKQNLSKFQQETWRLCDIITDDESWFYHKQIAHCSPSLLHQPVFGTTDRRDQTSKTFVWDSCIKIHHDNGRPHVHKNVSDYLESEGLVIILHPPKSPDLSPCDFWLFDSIKDNLVNQEDSES</sequence>
<dbReference type="EMBL" id="CAJNRG010016256">
    <property type="protein sequence ID" value="CAF2195980.1"/>
    <property type="molecule type" value="Genomic_DNA"/>
</dbReference>
<dbReference type="EMBL" id="CAJNOV010006177">
    <property type="protein sequence ID" value="CAF1238129.1"/>
    <property type="molecule type" value="Genomic_DNA"/>
</dbReference>
<dbReference type="InterPro" id="IPR052709">
    <property type="entry name" value="Transposase-MT_Hybrid"/>
</dbReference>
<dbReference type="Proteomes" id="UP000663834">
    <property type="component" value="Unassembled WGS sequence"/>
</dbReference>
<evidence type="ECO:0008006" key="5">
    <source>
        <dbReference type="Google" id="ProtNLM"/>
    </source>
</evidence>
<dbReference type="Gene3D" id="3.30.420.10">
    <property type="entry name" value="Ribonuclease H-like superfamily/Ribonuclease H"/>
    <property type="match status" value="1"/>
</dbReference>
<reference evidence="1" key="1">
    <citation type="submission" date="2021-02" db="EMBL/GenBank/DDBJ databases">
        <authorList>
            <person name="Nowell W R."/>
        </authorList>
    </citation>
    <scope>NUCLEOTIDE SEQUENCE</scope>
</reference>
<accession>A0A814X4H8</accession>
<comment type="caution">
    <text evidence="1">The sequence shown here is derived from an EMBL/GenBank/DDBJ whole genome shotgun (WGS) entry which is preliminary data.</text>
</comment>
<dbReference type="OrthoDB" id="10033972at2759"/>